<accession>K0S0D1</accession>
<evidence type="ECO:0000259" key="5">
    <source>
        <dbReference type="PROSITE" id="PS50011"/>
    </source>
</evidence>
<evidence type="ECO:0000256" key="4">
    <source>
        <dbReference type="SAM" id="MobiDB-lite"/>
    </source>
</evidence>
<feature type="region of interest" description="Disordered" evidence="4">
    <location>
        <begin position="835"/>
        <end position="855"/>
    </location>
</feature>
<dbReference type="PROSITE" id="PS00108">
    <property type="entry name" value="PROTEIN_KINASE_ST"/>
    <property type="match status" value="1"/>
</dbReference>
<dbReference type="InterPro" id="IPR051681">
    <property type="entry name" value="Ser/Thr_Kinases-Pseudokinases"/>
</dbReference>
<feature type="binding site" evidence="3">
    <location>
        <position position="196"/>
    </location>
    <ligand>
        <name>ATP</name>
        <dbReference type="ChEBI" id="CHEBI:30616"/>
    </ligand>
</feature>
<keyword evidence="2 3" id="KW-0067">ATP-binding</keyword>
<dbReference type="OrthoDB" id="26722at2759"/>
<proteinExistence type="predicted"/>
<dbReference type="SUPFAM" id="SSF56112">
    <property type="entry name" value="Protein kinase-like (PK-like)"/>
    <property type="match status" value="1"/>
</dbReference>
<comment type="caution">
    <text evidence="6">The sequence shown here is derived from an EMBL/GenBank/DDBJ whole genome shotgun (WGS) entry which is preliminary data.</text>
</comment>
<evidence type="ECO:0000313" key="6">
    <source>
        <dbReference type="EMBL" id="EJK58745.1"/>
    </source>
</evidence>
<dbReference type="Gene3D" id="2.60.120.920">
    <property type="match status" value="1"/>
</dbReference>
<feature type="region of interest" description="Disordered" evidence="4">
    <location>
        <begin position="978"/>
        <end position="1000"/>
    </location>
</feature>
<dbReference type="InterPro" id="IPR008271">
    <property type="entry name" value="Ser/Thr_kinase_AS"/>
</dbReference>
<dbReference type="Pfam" id="PF00069">
    <property type="entry name" value="Pkinase"/>
    <property type="match status" value="1"/>
</dbReference>
<dbReference type="Proteomes" id="UP000266841">
    <property type="component" value="Unassembled WGS sequence"/>
</dbReference>
<dbReference type="PANTHER" id="PTHR44329">
    <property type="entry name" value="SERINE/THREONINE-PROTEIN KINASE TNNI3K-RELATED"/>
    <property type="match status" value="1"/>
</dbReference>
<dbReference type="SMART" id="SM00220">
    <property type="entry name" value="S_TKc"/>
    <property type="match status" value="1"/>
</dbReference>
<dbReference type="Gene3D" id="3.30.200.20">
    <property type="entry name" value="Phosphorylase Kinase, domain 1"/>
    <property type="match status" value="1"/>
</dbReference>
<name>K0S0D1_THAOC</name>
<evidence type="ECO:0000256" key="3">
    <source>
        <dbReference type="PROSITE-ProRule" id="PRU10141"/>
    </source>
</evidence>
<protein>
    <recommendedName>
        <fullName evidence="5">Protein kinase domain-containing protein</fullName>
    </recommendedName>
</protein>
<reference evidence="6 7" key="1">
    <citation type="journal article" date="2012" name="Genome Biol.">
        <title>Genome and low-iron response of an oceanic diatom adapted to chronic iron limitation.</title>
        <authorList>
            <person name="Lommer M."/>
            <person name="Specht M."/>
            <person name="Roy A.S."/>
            <person name="Kraemer L."/>
            <person name="Andreson R."/>
            <person name="Gutowska M.A."/>
            <person name="Wolf J."/>
            <person name="Bergner S.V."/>
            <person name="Schilhabel M.B."/>
            <person name="Klostermeier U.C."/>
            <person name="Beiko R.G."/>
            <person name="Rosenstiel P."/>
            <person name="Hippler M."/>
            <person name="Laroche J."/>
        </authorList>
    </citation>
    <scope>NUCLEOTIDE SEQUENCE [LARGE SCALE GENOMIC DNA]</scope>
    <source>
        <strain evidence="6 7">CCMP1005</strain>
    </source>
</reference>
<dbReference type="InterPro" id="IPR017441">
    <property type="entry name" value="Protein_kinase_ATP_BS"/>
</dbReference>
<dbReference type="PROSITE" id="PS50011">
    <property type="entry name" value="PROTEIN_KINASE_DOM"/>
    <property type="match status" value="1"/>
</dbReference>
<evidence type="ECO:0000313" key="7">
    <source>
        <dbReference type="Proteomes" id="UP000266841"/>
    </source>
</evidence>
<keyword evidence="7" id="KW-1185">Reference proteome</keyword>
<feature type="compositionally biased region" description="Basic residues" evidence="4">
    <location>
        <begin position="835"/>
        <end position="847"/>
    </location>
</feature>
<keyword evidence="1 3" id="KW-0547">Nucleotide-binding</keyword>
<dbReference type="InterPro" id="IPR011009">
    <property type="entry name" value="Kinase-like_dom_sf"/>
</dbReference>
<dbReference type="InterPro" id="IPR043136">
    <property type="entry name" value="B30.2/SPRY_sf"/>
</dbReference>
<dbReference type="Gene3D" id="1.10.510.10">
    <property type="entry name" value="Transferase(Phosphotransferase) domain 1"/>
    <property type="match status" value="1"/>
</dbReference>
<evidence type="ECO:0000256" key="2">
    <source>
        <dbReference type="ARBA" id="ARBA00022840"/>
    </source>
</evidence>
<dbReference type="GO" id="GO:0004674">
    <property type="term" value="F:protein serine/threonine kinase activity"/>
    <property type="evidence" value="ECO:0007669"/>
    <property type="project" value="TreeGrafter"/>
</dbReference>
<organism evidence="6 7">
    <name type="scientific">Thalassiosira oceanica</name>
    <name type="common">Marine diatom</name>
    <dbReference type="NCBI Taxonomy" id="159749"/>
    <lineage>
        <taxon>Eukaryota</taxon>
        <taxon>Sar</taxon>
        <taxon>Stramenopiles</taxon>
        <taxon>Ochrophyta</taxon>
        <taxon>Bacillariophyta</taxon>
        <taxon>Coscinodiscophyceae</taxon>
        <taxon>Thalassiosirophycidae</taxon>
        <taxon>Thalassiosirales</taxon>
        <taxon>Thalassiosiraceae</taxon>
        <taxon>Thalassiosira</taxon>
    </lineage>
</organism>
<feature type="region of interest" description="Disordered" evidence="4">
    <location>
        <begin position="872"/>
        <end position="907"/>
    </location>
</feature>
<dbReference type="eggNOG" id="KOG0193">
    <property type="taxonomic scope" value="Eukaryota"/>
</dbReference>
<evidence type="ECO:0000256" key="1">
    <source>
        <dbReference type="ARBA" id="ARBA00022741"/>
    </source>
</evidence>
<dbReference type="EMBL" id="AGNL01024319">
    <property type="protein sequence ID" value="EJK58745.1"/>
    <property type="molecule type" value="Genomic_DNA"/>
</dbReference>
<dbReference type="GO" id="GO:0005524">
    <property type="term" value="F:ATP binding"/>
    <property type="evidence" value="ECO:0007669"/>
    <property type="project" value="UniProtKB-UniRule"/>
</dbReference>
<feature type="domain" description="Protein kinase" evidence="5">
    <location>
        <begin position="169"/>
        <end position="418"/>
    </location>
</feature>
<dbReference type="PROSITE" id="PS00107">
    <property type="entry name" value="PROTEIN_KINASE_ATP"/>
    <property type="match status" value="1"/>
</dbReference>
<gene>
    <name evidence="6" type="ORF">THAOC_21107</name>
</gene>
<sequence length="1432" mass="160638">MSDLPLDSILSSVAALVNESRAAEDNQEAIGELGTYVEDSIKPQVDDCCKLLGGTNEDNDNVTKQLSVLLNALENARGVIQRRGRGVKSQLWKLPLDALMGKAARIKGEIENAEKQLVKGVNSLSLALNIKVFLQTRSQDQESDTINVQNSYPWEIEDKDIVVERNKKGKPKSVLGSGGFATVARGKFQEQDVAVKEPHDPHVIDGDKYLKEAFYKEANILYKINHRNVVMFIGAVVKDNEGPVYAIVTEVLAMTLDQLLEKEVALEKKHSIIRDMFQGLAHLHSMGIVHRDMKPQNIMLDENGVAKIIDFGLSKQREDIQMTKNSTHLAGTEWWMSPEKKKGNRSTEASDVYSAGLVAYFLLTGKIPSKDVTQDKIEEDLLELCYADGDDIYPQTILNCIHRDAQERSPSATVSMFFFQDKLKKQGGGVRATTVDLSRLDVSLVTQILSYLGTSLELRNLALTCRAFLSLVEEVARRVVCSGRNDVEGARITLSPYVRGNTTWLSVLRESEDPLKFDVLLGSYIEHANERKTSVRTWGASTAVASSYVMESGIHYVEFQITEGNPLVGIVRPMPNVDPNRYDNPVFNFFNLFFTRNSLRDFLALRTDKWDTGNVHVCGYYCKDGKRSWTNWDSTKEYFEFWEGMEGCDPGDTIGMLLNLDEEARYTSQHDHNPTGLASTSVYHAGIPQKHRSPTISSPAARLFLLRSTAAPAGTGTGAAARAHLFHPTSQLLLAVSASHPPDLCPVPEAEERRHHGHLVSTGKRVALLAVDIERDEGPFALGRAPLVRRLYRLARLAPVSGELDEKQRGGGIPRGEHLVPPPQVVDVLHRARPVGRARRRGARRGRGGGGTAPGAANCVLPLVHGHDLFFPGHPEAPGYELGQQPEAGELSGQPTQGEEQEGHGRGVRHAYPADAEARHSSLRDCRGCGRRETVQAGDIAPRVCVRSLLGSMQQEKQQQNRKREPWWQWHLRGPVPLSSKRLPSDRAMSDSSDDDAKRPRRKKSNCILLWLAISMVCTAGNIFHSHAHASLYSDFYGLQSTNNLTTRQEDRAKKGRRASGRANTLRSEGLMTEGIDVPSAFDEPEHDGRRLTSILRAGALPPSSTAKFPIRFKPGELEMDSAKALSYCHVDSTKYAGHVKKGSAILVSLSPRHKLIYRNIPKSSSSTARIAMNDHFKGEDQRMKLDELRRKMRFRNFTLMSFIREPLDRFYSSYDEAFYRFGPWFASFKNRPMLVKAYHANKHRVDPYPYLYEGLETLNDYRHLYCPSEILENKTLNHEYECNFYDSIDDGTLRGRFEQFVKDYNGMKPFDVHLVHQVTQLVDSKSGEMLPVTVLYNSSRANTELRSIAKAKGVKIPEDGLEAGRARKRRFDTDSVSDQTKRKICRLMALDYCCLNIELPEVCKGDPEEAPYCKMDFVEDRQLKIRPWDDP</sequence>
<dbReference type="InterPro" id="IPR000719">
    <property type="entry name" value="Prot_kinase_dom"/>
</dbReference>